<evidence type="ECO:0000256" key="4">
    <source>
        <dbReference type="ARBA" id="ARBA00022989"/>
    </source>
</evidence>
<reference evidence="8 9" key="1">
    <citation type="journal article" date="2017" name="Genome Announc.">
        <title>Draft Genome Sequence of Romboutsia maritimum sp. nov. Strain CCRI-22766(T), Isolated from Coastal Estuarine Mud.</title>
        <authorList>
            <person name="Maheux A.F."/>
            <person name="Boudreau D.K."/>
            <person name="Berube E."/>
            <person name="Boissinot M."/>
            <person name="Raymond F."/>
            <person name="Brodeur S."/>
            <person name="Corbeil J."/>
            <person name="Brightwell G."/>
            <person name="Broda D."/>
            <person name="Omar R.F."/>
            <person name="Bergeron M.G."/>
        </authorList>
    </citation>
    <scope>NUCLEOTIDE SEQUENCE [LARGE SCALE GENOMIC DNA]</scope>
    <source>
        <strain evidence="8 9">CCRI-22766</strain>
    </source>
</reference>
<evidence type="ECO:0000256" key="6">
    <source>
        <dbReference type="SAM" id="Phobius"/>
    </source>
</evidence>
<dbReference type="GO" id="GO:0005886">
    <property type="term" value="C:plasma membrane"/>
    <property type="evidence" value="ECO:0007669"/>
    <property type="project" value="UniProtKB-SubCell"/>
</dbReference>
<keyword evidence="3 6" id="KW-0812">Transmembrane</keyword>
<feature type="transmembrane region" description="Helical" evidence="6">
    <location>
        <begin position="171"/>
        <end position="190"/>
    </location>
</feature>
<keyword evidence="5 6" id="KW-0472">Membrane</keyword>
<dbReference type="Pfam" id="PF03772">
    <property type="entry name" value="Competence"/>
    <property type="match status" value="1"/>
</dbReference>
<evidence type="ECO:0000256" key="3">
    <source>
        <dbReference type="ARBA" id="ARBA00022692"/>
    </source>
</evidence>
<feature type="domain" description="ComEC/Rec2-related protein" evidence="7">
    <location>
        <begin position="149"/>
        <end position="403"/>
    </location>
</feature>
<feature type="transmembrane region" description="Helical" evidence="6">
    <location>
        <begin position="385"/>
        <end position="401"/>
    </location>
</feature>
<evidence type="ECO:0000256" key="2">
    <source>
        <dbReference type="ARBA" id="ARBA00022475"/>
    </source>
</evidence>
<evidence type="ECO:0000313" key="9">
    <source>
        <dbReference type="Proteomes" id="UP000243494"/>
    </source>
</evidence>
<sequence>MRRPLLIIFVLILFVAFIKTNQEPLNNRYTDKTITIEGIVMDKIEKEKYHQYKVSKFLVNDYSKNKKIAIGKRVRVIGKLKNLEDMKFKDFDYGKYIKSCGYKGLIYINKYEVIGESFLYTNLGKLKSKLIKNFRYLYKKNSDFLNSVLLGAKENLTQEDKEIFSKTGTSHIIAISGLHIGILCTLVILIIRSINKFYKLIILSVILSLYCIMVGVSPSIVRSILFIIALYLSIFYDKKKDGISTLSLIGIFFIINNPYIIHNISFQLSFLATLSIIYFYGYINNILKIEIISITLCANILTLPIIYYNFKLVTINSILGNLIIVPFIGVIMYLSIISIILFNINVWVAKVVAYFNIIIMDSIYFLLNILSRLDFTYVEVENPKIQYVIIYYGIVFSYMIYKELKVMKEQTNELQGYYKQY</sequence>
<dbReference type="Proteomes" id="UP000243494">
    <property type="component" value="Unassembled WGS sequence"/>
</dbReference>
<comment type="subcellular location">
    <subcellularLocation>
        <location evidence="1">Cell membrane</location>
        <topology evidence="1">Multi-pass membrane protein</topology>
    </subcellularLocation>
</comment>
<dbReference type="InterPro" id="IPR052159">
    <property type="entry name" value="Competence_DNA_uptake"/>
</dbReference>
<dbReference type="AlphaFoldDB" id="A0A371IU33"/>
<protein>
    <submittedName>
        <fullName evidence="8">ComEC/Rec2 family competence protein</fullName>
    </submittedName>
</protein>
<feature type="transmembrane region" description="Helical" evidence="6">
    <location>
        <begin position="290"/>
        <end position="310"/>
    </location>
</feature>
<keyword evidence="4 6" id="KW-1133">Transmembrane helix</keyword>
<feature type="transmembrane region" description="Helical" evidence="6">
    <location>
        <begin position="351"/>
        <end position="373"/>
    </location>
</feature>
<dbReference type="EMBL" id="NOJZ02000006">
    <property type="protein sequence ID" value="RDY23988.1"/>
    <property type="molecule type" value="Genomic_DNA"/>
</dbReference>
<feature type="transmembrane region" description="Helical" evidence="6">
    <location>
        <begin position="197"/>
        <end position="213"/>
    </location>
</feature>
<evidence type="ECO:0000256" key="1">
    <source>
        <dbReference type="ARBA" id="ARBA00004651"/>
    </source>
</evidence>
<dbReference type="PANTHER" id="PTHR30619:SF1">
    <property type="entry name" value="RECOMBINATION PROTEIN 2"/>
    <property type="match status" value="1"/>
</dbReference>
<evidence type="ECO:0000256" key="5">
    <source>
        <dbReference type="ARBA" id="ARBA00023136"/>
    </source>
</evidence>
<comment type="caution">
    <text evidence="8">The sequence shown here is derived from an EMBL/GenBank/DDBJ whole genome shotgun (WGS) entry which is preliminary data.</text>
</comment>
<accession>A0A371IU33</accession>
<dbReference type="OrthoDB" id="9761531at2"/>
<feature type="transmembrane region" description="Helical" evidence="6">
    <location>
        <begin position="266"/>
        <end position="283"/>
    </location>
</feature>
<feature type="transmembrane region" description="Helical" evidence="6">
    <location>
        <begin position="243"/>
        <end position="260"/>
    </location>
</feature>
<organism evidence="8 9">
    <name type="scientific">Romboutsia maritimum</name>
    <dbReference type="NCBI Taxonomy" id="2020948"/>
    <lineage>
        <taxon>Bacteria</taxon>
        <taxon>Bacillati</taxon>
        <taxon>Bacillota</taxon>
        <taxon>Clostridia</taxon>
        <taxon>Peptostreptococcales</taxon>
        <taxon>Peptostreptococcaceae</taxon>
        <taxon>Romboutsia</taxon>
    </lineage>
</organism>
<dbReference type="NCBIfam" id="TIGR00360">
    <property type="entry name" value="ComEC_N-term"/>
    <property type="match status" value="1"/>
</dbReference>
<gene>
    <name evidence="8" type="ORF">CHF27_005240</name>
</gene>
<name>A0A371IU33_9FIRM</name>
<keyword evidence="2" id="KW-1003">Cell membrane</keyword>
<feature type="transmembrane region" description="Helical" evidence="6">
    <location>
        <begin position="322"/>
        <end position="344"/>
    </location>
</feature>
<proteinExistence type="predicted"/>
<evidence type="ECO:0000259" key="7">
    <source>
        <dbReference type="Pfam" id="PF03772"/>
    </source>
</evidence>
<dbReference type="InterPro" id="IPR004477">
    <property type="entry name" value="ComEC_N"/>
</dbReference>
<dbReference type="RefSeq" id="WP_095405750.1">
    <property type="nucleotide sequence ID" value="NZ_NOJZ02000006.1"/>
</dbReference>
<evidence type="ECO:0000313" key="8">
    <source>
        <dbReference type="EMBL" id="RDY23988.1"/>
    </source>
</evidence>
<keyword evidence="9" id="KW-1185">Reference proteome</keyword>
<dbReference type="PANTHER" id="PTHR30619">
    <property type="entry name" value="DNA INTERNALIZATION/COMPETENCE PROTEIN COMEC/REC2"/>
    <property type="match status" value="1"/>
</dbReference>